<sequence length="334" mass="38230">MLPASQALVRGVADLRFFTSNAAFGANRTRRARELAPIIYLDDPTISQEGKNRTAHPYFWRDFVLWMFRWSLKNSNFEYLVRSELDALLCVDTIYRALPGGVWTLGLARKCGYDDTFLLASRRVIASLARNWKPFLRRVALVESGGDPEDPEHKSGWPMLGPLLPRLITVLTERDPAFKNSTVHVVSTEWPRPTKADEAAPWWKAVRHHPGKRHWDGPAHDWADARNREDNEHYLGTKDAPDEAICRGHFYLHKIKAVDGIRSGWGLVVEARRDETRIGYGPPLPSDPRPEALLPNFWPAFWERAEEKELSCPLQHKPLTRRRLEGLFLGRGAS</sequence>
<gene>
    <name evidence="1" type="ORF">PCAL00307_LOCUS1513</name>
</gene>
<reference evidence="1" key="1">
    <citation type="submission" date="2021-01" db="EMBL/GenBank/DDBJ databases">
        <authorList>
            <person name="Corre E."/>
            <person name="Pelletier E."/>
            <person name="Niang G."/>
            <person name="Scheremetjew M."/>
            <person name="Finn R."/>
            <person name="Kale V."/>
            <person name="Holt S."/>
            <person name="Cochrane G."/>
            <person name="Meng A."/>
            <person name="Brown T."/>
            <person name="Cohen L."/>
        </authorList>
    </citation>
    <scope>NUCLEOTIDE SEQUENCE</scope>
    <source>
        <strain evidence="1">CCMP1756</strain>
    </source>
</reference>
<dbReference type="EMBL" id="HBIW01001758">
    <property type="protein sequence ID" value="CAE0686079.1"/>
    <property type="molecule type" value="Transcribed_RNA"/>
</dbReference>
<organism evidence="1">
    <name type="scientific">Pelagomonas calceolata</name>
    <dbReference type="NCBI Taxonomy" id="35677"/>
    <lineage>
        <taxon>Eukaryota</taxon>
        <taxon>Sar</taxon>
        <taxon>Stramenopiles</taxon>
        <taxon>Ochrophyta</taxon>
        <taxon>Pelagophyceae</taxon>
        <taxon>Pelagomonadales</taxon>
        <taxon>Pelagomonadaceae</taxon>
        <taxon>Pelagomonas</taxon>
    </lineage>
</organism>
<dbReference type="AlphaFoldDB" id="A0A7S4E340"/>
<accession>A0A7S4E340</accession>
<evidence type="ECO:0000313" key="1">
    <source>
        <dbReference type="EMBL" id="CAE0686079.1"/>
    </source>
</evidence>
<protein>
    <submittedName>
        <fullName evidence="1">Uncharacterized protein</fullName>
    </submittedName>
</protein>
<name>A0A7S4E340_9STRA</name>
<proteinExistence type="predicted"/>